<comment type="caution">
    <text evidence="2">The sequence shown here is derived from an EMBL/GenBank/DDBJ whole genome shotgun (WGS) entry which is preliminary data.</text>
</comment>
<dbReference type="SUPFAM" id="SSF55729">
    <property type="entry name" value="Acyl-CoA N-acyltransferases (Nat)"/>
    <property type="match status" value="1"/>
</dbReference>
<dbReference type="PANTHER" id="PTHR43792:SF16">
    <property type="entry name" value="N-ACETYLTRANSFERASE DOMAIN-CONTAINING PROTEIN"/>
    <property type="match status" value="1"/>
</dbReference>
<dbReference type="AlphaFoldDB" id="A0A2T0M758"/>
<dbReference type="InterPro" id="IPR016181">
    <property type="entry name" value="Acyl_CoA_acyltransferase"/>
</dbReference>
<keyword evidence="3" id="KW-1185">Reference proteome</keyword>
<name>A0A2T0M758_9ACTN</name>
<feature type="domain" description="N-acetyltransferase" evidence="1">
    <location>
        <begin position="20"/>
        <end position="183"/>
    </location>
</feature>
<dbReference type="EMBL" id="PVNG01000028">
    <property type="protein sequence ID" value="PRX53255.1"/>
    <property type="molecule type" value="Genomic_DNA"/>
</dbReference>
<gene>
    <name evidence="2" type="ORF">B0I32_12811</name>
</gene>
<evidence type="ECO:0000313" key="3">
    <source>
        <dbReference type="Proteomes" id="UP000238312"/>
    </source>
</evidence>
<dbReference type="PROSITE" id="PS51186">
    <property type="entry name" value="GNAT"/>
    <property type="match status" value="1"/>
</dbReference>
<dbReference type="Proteomes" id="UP000238312">
    <property type="component" value="Unassembled WGS sequence"/>
</dbReference>
<dbReference type="InterPro" id="IPR000182">
    <property type="entry name" value="GNAT_dom"/>
</dbReference>
<sequence>MPTAWANVPPVHVYLETERLILRRFTESDADDLFALDNDPDVMRYLNGGAPTPREVIDERVLPRLIAGGFFAALEKPAGRFLGWFHLRTVEGRPPDELELGYRLRKEAWGRGFATEGSVALIDKAFAELGAGRVFAQTMAVNLGSRRVMEKCGLRFARTFQVDWPDPIEGSEQGEVEYELLRSAWEAARS</sequence>
<reference evidence="2 3" key="1">
    <citation type="submission" date="2018-03" db="EMBL/GenBank/DDBJ databases">
        <title>Genomic Encyclopedia of Type Strains, Phase III (KMG-III): the genomes of soil and plant-associated and newly described type strains.</title>
        <authorList>
            <person name="Whitman W."/>
        </authorList>
    </citation>
    <scope>NUCLEOTIDE SEQUENCE [LARGE SCALE GENOMIC DNA]</scope>
    <source>
        <strain evidence="2 3">CGMCC 4.7104</strain>
    </source>
</reference>
<dbReference type="Pfam" id="PF13302">
    <property type="entry name" value="Acetyltransf_3"/>
    <property type="match status" value="1"/>
</dbReference>
<dbReference type="GO" id="GO:0016747">
    <property type="term" value="F:acyltransferase activity, transferring groups other than amino-acyl groups"/>
    <property type="evidence" value="ECO:0007669"/>
    <property type="project" value="InterPro"/>
</dbReference>
<dbReference type="InterPro" id="IPR051531">
    <property type="entry name" value="N-acetyltransferase"/>
</dbReference>
<evidence type="ECO:0000313" key="2">
    <source>
        <dbReference type="EMBL" id="PRX53255.1"/>
    </source>
</evidence>
<organism evidence="2 3">
    <name type="scientific">Nonomuraea fuscirosea</name>
    <dbReference type="NCBI Taxonomy" id="1291556"/>
    <lineage>
        <taxon>Bacteria</taxon>
        <taxon>Bacillati</taxon>
        <taxon>Actinomycetota</taxon>
        <taxon>Actinomycetes</taxon>
        <taxon>Streptosporangiales</taxon>
        <taxon>Streptosporangiaceae</taxon>
        <taxon>Nonomuraea</taxon>
    </lineage>
</organism>
<proteinExistence type="predicted"/>
<dbReference type="Gene3D" id="3.40.630.30">
    <property type="match status" value="1"/>
</dbReference>
<keyword evidence="2" id="KW-0808">Transferase</keyword>
<accession>A0A2T0M758</accession>
<evidence type="ECO:0000259" key="1">
    <source>
        <dbReference type="PROSITE" id="PS51186"/>
    </source>
</evidence>
<protein>
    <submittedName>
        <fullName evidence="2">RimJ/RimL family protein N-acetyltransferase</fullName>
    </submittedName>
</protein>
<dbReference type="PANTHER" id="PTHR43792">
    <property type="entry name" value="GNAT FAMILY, PUTATIVE (AFU_ORTHOLOGUE AFUA_3G00765)-RELATED-RELATED"/>
    <property type="match status" value="1"/>
</dbReference>